<evidence type="ECO:0000256" key="4">
    <source>
        <dbReference type="ARBA" id="ARBA00022989"/>
    </source>
</evidence>
<evidence type="ECO:0000313" key="10">
    <source>
        <dbReference type="Proteomes" id="UP000033054"/>
    </source>
</evidence>
<dbReference type="EMBL" id="CP010429">
    <property type="protein sequence ID" value="AKD58637.1"/>
    <property type="molecule type" value="Genomic_DNA"/>
</dbReference>
<dbReference type="GO" id="GO:0005886">
    <property type="term" value="C:plasma membrane"/>
    <property type="evidence" value="ECO:0007669"/>
    <property type="project" value="UniProtKB-SubCell"/>
</dbReference>
<evidence type="ECO:0000256" key="1">
    <source>
        <dbReference type="ARBA" id="ARBA00004651"/>
    </source>
</evidence>
<dbReference type="PATRIC" id="fig|1379870.5.peg.4016"/>
<dbReference type="Pfam" id="PF12704">
    <property type="entry name" value="MacB_PCD"/>
    <property type="match status" value="2"/>
</dbReference>
<reference evidence="9 10" key="1">
    <citation type="journal article" date="2014" name="Curr. Microbiol.">
        <title>Spirosoma radiotolerans sp. nov., a gamma-radiation-resistant bacterium isolated from gamma ray-irradiated soil.</title>
        <authorList>
            <person name="Lee J.J."/>
            <person name="Srinivasan S."/>
            <person name="Lim S."/>
            <person name="Joe M."/>
            <person name="Im S."/>
            <person name="Bae S.I."/>
            <person name="Park K.R."/>
            <person name="Han J.H."/>
            <person name="Park S.H."/>
            <person name="Joo B.M."/>
            <person name="Park S.J."/>
            <person name="Kim M.K."/>
        </authorList>
    </citation>
    <scope>NUCLEOTIDE SEQUENCE [LARGE SCALE GENOMIC DNA]</scope>
    <source>
        <strain evidence="9 10">DG5A</strain>
    </source>
</reference>
<feature type="transmembrane region" description="Helical" evidence="6">
    <location>
        <begin position="448"/>
        <end position="467"/>
    </location>
</feature>
<feature type="transmembrane region" description="Helical" evidence="6">
    <location>
        <begin position="745"/>
        <end position="765"/>
    </location>
</feature>
<feature type="transmembrane region" description="Helical" evidence="6">
    <location>
        <begin position="361"/>
        <end position="383"/>
    </location>
</feature>
<dbReference type="PANTHER" id="PTHR30572:SF18">
    <property type="entry name" value="ABC-TYPE MACROLIDE FAMILY EXPORT SYSTEM PERMEASE COMPONENT 2"/>
    <property type="match status" value="1"/>
</dbReference>
<keyword evidence="4 6" id="KW-1133">Transmembrane helix</keyword>
<feature type="transmembrane region" description="Helical" evidence="6">
    <location>
        <begin position="690"/>
        <end position="714"/>
    </location>
</feature>
<evidence type="ECO:0008006" key="11">
    <source>
        <dbReference type="Google" id="ProtNLM"/>
    </source>
</evidence>
<dbReference type="Pfam" id="PF02687">
    <property type="entry name" value="FtsX"/>
    <property type="match status" value="2"/>
</dbReference>
<dbReference type="Proteomes" id="UP000033054">
    <property type="component" value="Chromosome"/>
</dbReference>
<dbReference type="STRING" id="1379870.SD10_18570"/>
<dbReference type="KEGG" id="srd:SD10_18570"/>
<name>A0A0E4A1K3_9BACT</name>
<dbReference type="HOGENOM" id="CLU_008713_1_0_10"/>
<dbReference type="GO" id="GO:0022857">
    <property type="term" value="F:transmembrane transporter activity"/>
    <property type="evidence" value="ECO:0007669"/>
    <property type="project" value="TreeGrafter"/>
</dbReference>
<organism evidence="9 10">
    <name type="scientific">Spirosoma radiotolerans</name>
    <dbReference type="NCBI Taxonomy" id="1379870"/>
    <lineage>
        <taxon>Bacteria</taxon>
        <taxon>Pseudomonadati</taxon>
        <taxon>Bacteroidota</taxon>
        <taxon>Cytophagia</taxon>
        <taxon>Cytophagales</taxon>
        <taxon>Cytophagaceae</taxon>
        <taxon>Spirosoma</taxon>
    </lineage>
</organism>
<gene>
    <name evidence="9" type="ORF">SD10_18570</name>
</gene>
<dbReference type="AlphaFoldDB" id="A0A0E4A1K3"/>
<feature type="transmembrane region" description="Helical" evidence="6">
    <location>
        <begin position="305"/>
        <end position="326"/>
    </location>
</feature>
<dbReference type="InterPro" id="IPR025857">
    <property type="entry name" value="MacB_PCD"/>
</dbReference>
<evidence type="ECO:0000256" key="3">
    <source>
        <dbReference type="ARBA" id="ARBA00022692"/>
    </source>
</evidence>
<evidence type="ECO:0000256" key="2">
    <source>
        <dbReference type="ARBA" id="ARBA00022475"/>
    </source>
</evidence>
<evidence type="ECO:0000259" key="7">
    <source>
        <dbReference type="Pfam" id="PF02687"/>
    </source>
</evidence>
<sequence length="813" mass="90476">MIRNYLKIALRNLVRSKTYSAINIGGLSLGLAAVMFILLFVEDEVSYDRFHKHGNQLYRVVLNSTTPEGREVRTGSTGTPEGPTFDQELPEVAGFCRMVGYEMLVRKQNEGIYEQVMYVDTSFFRLFSFELLAGGTTPQTLLNDPGSVVITDDMARKYFGTTQVIGRLLTIDAGGSFDNYRITGVVKSPPKNSSIQFDVLRPFVASLPPDYKTRRAQWAEGSLNTFVLLQAQTDEDGATGQATDPALTERKMASVFETHARAQLDQLSREYGNASVTYHLQPFTDMHLDDRYDMSNGLVQASSSIYSYILSGIAGLILLLAGINFVNLTLARSLRRTKEIGIRKVTGSTRQQLIGQFIGEAFLLTFLAFVPAVLVVYMLLPQFSTLANKALQLGFLASPKTLLLFGSLLLVVTLLAGFYPAFALSGFNPTQILYSRLRLGGRNGLGKSLVILQFMIATVLLIGTVVLHSQFEYIQTANVGYERANRVRIYVPWGRERQGELLKQVLRPEPGIEAVARKSGGHQKRTIYIRNKPVTTATEWIDDQYLRFVNVPVVAGRALNLANPADSLSNILVNETFARQFFTANQSAIGQVVQRKGDDNSNHDLTVVGVVRDYQYRSLRDKPEPVLLQLGKPEQMNQLYVKLTPHQTKAALATIESQFNKLIPYQPFSFHFMEDDRLADYADDARWKQLITYAAMLAIFIAGLGLFGLVSLAIEQRIKEIGIRKVLGADLITIARMLSMSYLKLVALAFVIAAPVGWYAARYWLDTFAYRIDLSGWLFGLVGLSVLGVALLTVSFQSVKAGLMNPVKSLRSE</sequence>
<accession>A0A0E4A1K3</accession>
<dbReference type="PANTHER" id="PTHR30572">
    <property type="entry name" value="MEMBRANE COMPONENT OF TRANSPORTER-RELATED"/>
    <property type="match status" value="1"/>
</dbReference>
<keyword evidence="3 6" id="KW-0812">Transmembrane</keyword>
<feature type="transmembrane region" description="Helical" evidence="6">
    <location>
        <begin position="403"/>
        <end position="427"/>
    </location>
</feature>
<proteinExistence type="predicted"/>
<feature type="transmembrane region" description="Helical" evidence="6">
    <location>
        <begin position="777"/>
        <end position="796"/>
    </location>
</feature>
<keyword evidence="2" id="KW-1003">Cell membrane</keyword>
<protein>
    <recommendedName>
        <fullName evidence="11">Cell division protein FtsX</fullName>
    </recommendedName>
</protein>
<dbReference type="InterPro" id="IPR003838">
    <property type="entry name" value="ABC3_permease_C"/>
</dbReference>
<dbReference type="InterPro" id="IPR050250">
    <property type="entry name" value="Macrolide_Exporter_MacB"/>
</dbReference>
<keyword evidence="10" id="KW-1185">Reference proteome</keyword>
<dbReference type="OrthoDB" id="5933722at2"/>
<keyword evidence="5 6" id="KW-0472">Membrane</keyword>
<feature type="transmembrane region" description="Helical" evidence="6">
    <location>
        <begin position="21"/>
        <end position="41"/>
    </location>
</feature>
<evidence type="ECO:0000256" key="6">
    <source>
        <dbReference type="SAM" id="Phobius"/>
    </source>
</evidence>
<feature type="domain" description="MacB-like periplasmic core" evidence="8">
    <location>
        <begin position="457"/>
        <end position="653"/>
    </location>
</feature>
<evidence type="ECO:0000259" key="8">
    <source>
        <dbReference type="Pfam" id="PF12704"/>
    </source>
</evidence>
<comment type="subcellular location">
    <subcellularLocation>
        <location evidence="1">Cell membrane</location>
        <topology evidence="1">Multi-pass membrane protein</topology>
    </subcellularLocation>
</comment>
<evidence type="ECO:0000256" key="5">
    <source>
        <dbReference type="ARBA" id="ARBA00023136"/>
    </source>
</evidence>
<feature type="domain" description="MacB-like periplasmic core" evidence="8">
    <location>
        <begin position="20"/>
        <end position="239"/>
    </location>
</feature>
<feature type="domain" description="ABC3 transporter permease C-terminal" evidence="7">
    <location>
        <begin position="695"/>
        <end position="801"/>
    </location>
</feature>
<evidence type="ECO:0000313" key="9">
    <source>
        <dbReference type="EMBL" id="AKD58637.1"/>
    </source>
</evidence>
<feature type="domain" description="ABC3 transporter permease C-terminal" evidence="7">
    <location>
        <begin position="313"/>
        <end position="429"/>
    </location>
</feature>